<dbReference type="InterPro" id="IPR025436">
    <property type="entry name" value="DUF4179"/>
</dbReference>
<proteinExistence type="predicted"/>
<evidence type="ECO:0000259" key="2">
    <source>
        <dbReference type="Pfam" id="PF13786"/>
    </source>
</evidence>
<evidence type="ECO:0000256" key="1">
    <source>
        <dbReference type="SAM" id="Phobius"/>
    </source>
</evidence>
<sequence>MSDIFKKHVKKDDNHIPDEEKMWNKILVKQQKRERTSKKLKVAIPALLFAIVITSTPVLAAYSSEIMDWMHKMNRPGVITSLENGFGQEINQSSENELGKLTVHNVVTDQNGTTINFSLEKEHSQIIHAAQFDEATLVKDDGSETMLNATAVYDQKAGKIVGFLHTEDEIQADEAVTLNVSGLHEYGTKKADLSFEDFTQLSNISIGRDGISQIELLTNDYSNGIYQIDYLIELEDPNKIDYAALTFHLNGERIESSSVVYQRPKPNVMKIGESIQVAKDKVKDLEISLEYQDTIAHHPASWSVNFEYNHDLAQNSTFVMNLDKKAKLGSRVLQFTELAITPSSVKLYYNEDTISSEQIFVQFDTIKLQLGEHELNGYFSGENYLTFETESVLKDIDDQPISLSLTDAKVSYEGTDQDKVLLENISKEPQTVKTDVKGYPVEFTYYLDGSDLIIESESEDEQFAGVTQSVIYDHNDRIFADTRSNDGLNPSNKQVETFTNINEQDIMLHVFLYSTYEDRTKVVKLK</sequence>
<reference evidence="4" key="1">
    <citation type="journal article" date="2019" name="Int. J. Syst. Evol. Microbiol.">
        <title>The Global Catalogue of Microorganisms (GCM) 10K type strain sequencing project: providing services to taxonomists for standard genome sequencing and annotation.</title>
        <authorList>
            <consortium name="The Broad Institute Genomics Platform"/>
            <consortium name="The Broad Institute Genome Sequencing Center for Infectious Disease"/>
            <person name="Wu L."/>
            <person name="Ma J."/>
        </authorList>
    </citation>
    <scope>NUCLEOTIDE SEQUENCE [LARGE SCALE GENOMIC DNA]</scope>
    <source>
        <strain evidence="4">CCUG 37865</strain>
    </source>
</reference>
<comment type="caution">
    <text evidence="3">The sequence shown here is derived from an EMBL/GenBank/DDBJ whole genome shotgun (WGS) entry which is preliminary data.</text>
</comment>
<feature type="domain" description="DUF4179" evidence="2">
    <location>
        <begin position="32"/>
        <end position="120"/>
    </location>
</feature>
<evidence type="ECO:0000313" key="4">
    <source>
        <dbReference type="Proteomes" id="UP001595882"/>
    </source>
</evidence>
<dbReference type="Pfam" id="PF13786">
    <property type="entry name" value="DUF4179"/>
    <property type="match status" value="1"/>
</dbReference>
<keyword evidence="1" id="KW-1133">Transmembrane helix</keyword>
<accession>A0ABV8WXY5</accession>
<keyword evidence="1" id="KW-0472">Membrane</keyword>
<gene>
    <name evidence="3" type="ORF">ACFOY7_11875</name>
</gene>
<keyword evidence="1" id="KW-0812">Transmembrane</keyword>
<dbReference type="RefSeq" id="WP_390254073.1">
    <property type="nucleotide sequence ID" value="NZ_JBHSDT010000008.1"/>
</dbReference>
<dbReference type="EMBL" id="JBHSDT010000008">
    <property type="protein sequence ID" value="MFC4403769.1"/>
    <property type="molecule type" value="Genomic_DNA"/>
</dbReference>
<feature type="transmembrane region" description="Helical" evidence="1">
    <location>
        <begin position="42"/>
        <end position="62"/>
    </location>
</feature>
<evidence type="ECO:0000313" key="3">
    <source>
        <dbReference type="EMBL" id="MFC4403769.1"/>
    </source>
</evidence>
<name>A0ABV8WXY5_9BACI</name>
<organism evidence="3 4">
    <name type="scientific">Gracilibacillus xinjiangensis</name>
    <dbReference type="NCBI Taxonomy" id="1193282"/>
    <lineage>
        <taxon>Bacteria</taxon>
        <taxon>Bacillati</taxon>
        <taxon>Bacillota</taxon>
        <taxon>Bacilli</taxon>
        <taxon>Bacillales</taxon>
        <taxon>Bacillaceae</taxon>
        <taxon>Gracilibacillus</taxon>
    </lineage>
</organism>
<keyword evidence="4" id="KW-1185">Reference proteome</keyword>
<protein>
    <submittedName>
        <fullName evidence="3">DUF4179 domain-containing protein</fullName>
    </submittedName>
</protein>
<dbReference type="Proteomes" id="UP001595882">
    <property type="component" value="Unassembled WGS sequence"/>
</dbReference>